<dbReference type="STRING" id="515622.bpr_I0498"/>
<dbReference type="InterPro" id="IPR050834">
    <property type="entry name" value="Glycosyltransf_2"/>
</dbReference>
<keyword evidence="3" id="KW-1185">Reference proteome</keyword>
<dbReference type="GO" id="GO:0016740">
    <property type="term" value="F:transferase activity"/>
    <property type="evidence" value="ECO:0007669"/>
    <property type="project" value="UniProtKB-KW"/>
</dbReference>
<evidence type="ECO:0000313" key="2">
    <source>
        <dbReference type="EMBL" id="ADL33245.1"/>
    </source>
</evidence>
<dbReference type="Proteomes" id="UP000001299">
    <property type="component" value="Chromosome 1"/>
</dbReference>
<dbReference type="Pfam" id="PF00535">
    <property type="entry name" value="Glycos_transf_2"/>
    <property type="match status" value="1"/>
</dbReference>
<gene>
    <name evidence="2" type="ordered locus">bpr_I0498</name>
</gene>
<dbReference type="PANTHER" id="PTHR43685">
    <property type="entry name" value="GLYCOSYLTRANSFERASE"/>
    <property type="match status" value="1"/>
</dbReference>
<reference evidence="2 3" key="1">
    <citation type="journal article" date="2010" name="PLoS ONE">
        <title>The glycobiome of the rumen bacterium Butyrivibrio proteoclasticus B316(T) highlights adaptation to a polysaccharide-rich environment.</title>
        <authorList>
            <person name="Kelly W.J."/>
            <person name="Leahy S.C."/>
            <person name="Altermann E."/>
            <person name="Yeoman C.J."/>
            <person name="Dunne J.C."/>
            <person name="Kong Z."/>
            <person name="Pacheco D.M."/>
            <person name="Li D."/>
            <person name="Noel S.J."/>
            <person name="Moon C.D."/>
            <person name="Cookson A.L."/>
            <person name="Attwood G.T."/>
        </authorList>
    </citation>
    <scope>NUCLEOTIDE SEQUENCE [LARGE SCALE GENOMIC DNA]</scope>
    <source>
        <strain evidence="3">ATCC 51982 / DSM 14932 / B316</strain>
    </source>
</reference>
<dbReference type="KEGG" id="bpb:bpr_I0498"/>
<dbReference type="EMBL" id="CP001810">
    <property type="protein sequence ID" value="ADL33245.1"/>
    <property type="molecule type" value="Genomic_DNA"/>
</dbReference>
<dbReference type="CDD" id="cd00761">
    <property type="entry name" value="Glyco_tranf_GTA_type"/>
    <property type="match status" value="1"/>
</dbReference>
<evidence type="ECO:0000259" key="1">
    <source>
        <dbReference type="Pfam" id="PF00535"/>
    </source>
</evidence>
<dbReference type="eggNOG" id="COG1215">
    <property type="taxonomic scope" value="Bacteria"/>
</dbReference>
<keyword evidence="2" id="KW-0808">Transferase</keyword>
<sequence length="594" mass="68942">MKISIIIPFDNPKKDIEKTIRFIDAQNIVAGQYELIIVSSLEDEKAKSRLMEIEEKAPDIVAIVNVPEDISRAQLLNTGMEYSSGDYIMFVRAGDAINVHLLQNACKLIDDVQPELISYEMTFAHDKFDMFEDDPISYEDFRHLTFSDVSEKKAFLMGGNVNDSFLCHIYSKALIEDVGVKFEDEAKDEDMVFAYPLFLLAESISFTKDHGYCAYVDDDKENLINRITGRMAAQTRLLELLLGTGELYDTYKDVIDAHFVKEYFIKNLKLARGSCLELELPLPTFEVMQYVTLNLVPKWIENDYLFGLDRDDRKLMLLVNEKFESAKTLNDRLKENAFISVITATYNRCDRIKESIECILRQSYQYFEYIIVDDGSEDETERVVKSFDDPRIKFIKNSENRGLCYSRNVGIRETSGRYVVCQDDDDYCRLDKLEKTLNVFMSLSDDYGMVYCESINHARRLAGNTEAPAIIIPAREMSDVRKSGYIFPALLSRNFITSTAALMRKDYMEEVGLYDEELFAYEDWDIYLRISRKYEVAFVREPLYDYYQRSGTLISNKDSEHRSKVLKSLYEIDQKFVEDRKKYSIETSFKVGEG</sequence>
<feature type="domain" description="Glycosyltransferase 2-like" evidence="1">
    <location>
        <begin position="340"/>
        <end position="511"/>
    </location>
</feature>
<dbReference type="Gene3D" id="3.90.550.10">
    <property type="entry name" value="Spore Coat Polysaccharide Biosynthesis Protein SpsA, Chain A"/>
    <property type="match status" value="2"/>
</dbReference>
<dbReference type="InterPro" id="IPR001173">
    <property type="entry name" value="Glyco_trans_2-like"/>
</dbReference>
<dbReference type="eggNOG" id="COG1216">
    <property type="taxonomic scope" value="Bacteria"/>
</dbReference>
<proteinExistence type="predicted"/>
<dbReference type="AlphaFoldDB" id="E0S044"/>
<evidence type="ECO:0000313" key="3">
    <source>
        <dbReference type="Proteomes" id="UP000001299"/>
    </source>
</evidence>
<dbReference type="InterPro" id="IPR029044">
    <property type="entry name" value="Nucleotide-diphossugar_trans"/>
</dbReference>
<accession>E0S044</accession>
<dbReference type="PANTHER" id="PTHR43685:SF2">
    <property type="entry name" value="GLYCOSYLTRANSFERASE 2-LIKE DOMAIN-CONTAINING PROTEIN"/>
    <property type="match status" value="1"/>
</dbReference>
<dbReference type="RefSeq" id="WP_013279902.1">
    <property type="nucleotide sequence ID" value="NC_014387.1"/>
</dbReference>
<dbReference type="SUPFAM" id="SSF53448">
    <property type="entry name" value="Nucleotide-diphospho-sugar transferases"/>
    <property type="match status" value="2"/>
</dbReference>
<protein>
    <submittedName>
        <fullName evidence="2">Glycosyl transferase GT2 family</fullName>
    </submittedName>
</protein>
<organism evidence="2 3">
    <name type="scientific">Butyrivibrio proteoclasticus (strain ATCC 51982 / DSM 14932 / B316)</name>
    <name type="common">Clostridium proteoclasticum</name>
    <dbReference type="NCBI Taxonomy" id="515622"/>
    <lineage>
        <taxon>Bacteria</taxon>
        <taxon>Bacillati</taxon>
        <taxon>Bacillota</taxon>
        <taxon>Clostridia</taxon>
        <taxon>Lachnospirales</taxon>
        <taxon>Lachnospiraceae</taxon>
        <taxon>Butyrivibrio</taxon>
    </lineage>
</organism>
<name>E0S044_BUTPB</name>
<dbReference type="CAZy" id="GT2">
    <property type="family name" value="Glycosyltransferase Family 2"/>
</dbReference>
<dbReference type="HOGENOM" id="CLU_459066_0_0_9"/>